<dbReference type="AlphaFoldDB" id="A0A4U9HEB7"/>
<feature type="compositionally biased region" description="Gly residues" evidence="1">
    <location>
        <begin position="164"/>
        <end position="174"/>
    </location>
</feature>
<dbReference type="EMBL" id="LR590463">
    <property type="protein sequence ID" value="VTP62117.1"/>
    <property type="molecule type" value="Genomic_DNA"/>
</dbReference>
<evidence type="ECO:0000313" key="2">
    <source>
        <dbReference type="EMBL" id="VTP62117.1"/>
    </source>
</evidence>
<reference evidence="2 3" key="1">
    <citation type="submission" date="2019-05" db="EMBL/GenBank/DDBJ databases">
        <authorList>
            <consortium name="Pathogen Informatics"/>
        </authorList>
    </citation>
    <scope>NUCLEOTIDE SEQUENCE [LARGE SCALE GENOMIC DNA]</scope>
    <source>
        <strain evidence="2 3">NCTC12971</strain>
    </source>
</reference>
<sequence>MNIWPTEVKQCASSVLPVHPLNSDEKQAVLQQMNRMFLNRLDPRDIQKNAHALARRQQIVDFRPDIDHGLVVVGFAGGGGSCEGIKQALGYEPHIAMNHNPVAMAMHAVNHPRTLHYPEDIFSVDPKISTGGLPVLLGWFSPDCRHFSKAKGGTPVKKGDPRPGMGGAPVGAGGTASVFDARERGGIPVMGAIENGQ</sequence>
<dbReference type="InterPro" id="IPR029063">
    <property type="entry name" value="SAM-dependent_MTases_sf"/>
</dbReference>
<protein>
    <recommendedName>
        <fullName evidence="4">DNA (cytosine-5-)-methyltransferase</fullName>
    </recommendedName>
</protein>
<evidence type="ECO:0000313" key="3">
    <source>
        <dbReference type="Proteomes" id="UP000307968"/>
    </source>
</evidence>
<gene>
    <name evidence="2" type="ORF">NCTC12971_02472</name>
</gene>
<evidence type="ECO:0000256" key="1">
    <source>
        <dbReference type="SAM" id="MobiDB-lite"/>
    </source>
</evidence>
<feature type="region of interest" description="Disordered" evidence="1">
    <location>
        <begin position="150"/>
        <end position="176"/>
    </location>
</feature>
<accession>A0A4U9HEB7</accession>
<evidence type="ECO:0008006" key="4">
    <source>
        <dbReference type="Google" id="ProtNLM"/>
    </source>
</evidence>
<name>A0A4U9HEB7_SERRU</name>
<dbReference type="SUPFAM" id="SSF53335">
    <property type="entry name" value="S-adenosyl-L-methionine-dependent methyltransferases"/>
    <property type="match status" value="1"/>
</dbReference>
<proteinExistence type="predicted"/>
<dbReference type="Proteomes" id="UP000307968">
    <property type="component" value="Chromosome"/>
</dbReference>
<organism evidence="2 3">
    <name type="scientific">Serratia rubidaea</name>
    <name type="common">Serratia marinorubra</name>
    <dbReference type="NCBI Taxonomy" id="61652"/>
    <lineage>
        <taxon>Bacteria</taxon>
        <taxon>Pseudomonadati</taxon>
        <taxon>Pseudomonadota</taxon>
        <taxon>Gammaproteobacteria</taxon>
        <taxon>Enterobacterales</taxon>
        <taxon>Yersiniaceae</taxon>
        <taxon>Serratia</taxon>
    </lineage>
</organism>
<dbReference type="Gene3D" id="3.40.50.150">
    <property type="entry name" value="Vaccinia Virus protein VP39"/>
    <property type="match status" value="1"/>
</dbReference>